<gene>
    <name evidence="8" type="ORF">BFL38_14515</name>
</gene>
<protein>
    <recommendedName>
        <fullName evidence="10">Integrase</fullName>
    </recommendedName>
</protein>
<dbReference type="PANTHER" id="PTHR30349:SF41">
    <property type="entry name" value="INTEGRASE_RECOMBINASE PROTEIN MJ0367-RELATED"/>
    <property type="match status" value="1"/>
</dbReference>
<evidence type="ECO:0000256" key="5">
    <source>
        <dbReference type="PROSITE-ProRule" id="PRU01248"/>
    </source>
</evidence>
<organism evidence="8 9">
    <name type="scientific">Brachyspira hampsonii</name>
    <dbReference type="NCBI Taxonomy" id="1287055"/>
    <lineage>
        <taxon>Bacteria</taxon>
        <taxon>Pseudomonadati</taxon>
        <taxon>Spirochaetota</taxon>
        <taxon>Spirochaetia</taxon>
        <taxon>Brachyspirales</taxon>
        <taxon>Brachyspiraceae</taxon>
        <taxon>Brachyspira</taxon>
    </lineage>
</organism>
<dbReference type="GO" id="GO:0003677">
    <property type="term" value="F:DNA binding"/>
    <property type="evidence" value="ECO:0007669"/>
    <property type="project" value="UniProtKB-UniRule"/>
</dbReference>
<dbReference type="Pfam" id="PF00589">
    <property type="entry name" value="Phage_integrase"/>
    <property type="match status" value="1"/>
</dbReference>
<name>A0A1E5NH55_9SPIR</name>
<evidence type="ECO:0000313" key="8">
    <source>
        <dbReference type="EMBL" id="OEJ15495.1"/>
    </source>
</evidence>
<feature type="domain" description="Tyr recombinase" evidence="6">
    <location>
        <begin position="118"/>
        <end position="303"/>
    </location>
</feature>
<dbReference type="EMBL" id="MDCO01000006">
    <property type="protein sequence ID" value="OEJ15495.1"/>
    <property type="molecule type" value="Genomic_DNA"/>
</dbReference>
<dbReference type="InterPro" id="IPR050090">
    <property type="entry name" value="Tyrosine_recombinase_XerCD"/>
</dbReference>
<dbReference type="RefSeq" id="WP_069726045.1">
    <property type="nucleotide sequence ID" value="NZ_MDCO01000006.1"/>
</dbReference>
<evidence type="ECO:0008006" key="10">
    <source>
        <dbReference type="Google" id="ProtNLM"/>
    </source>
</evidence>
<dbReference type="GO" id="GO:0006310">
    <property type="term" value="P:DNA recombination"/>
    <property type="evidence" value="ECO:0007669"/>
    <property type="project" value="UniProtKB-KW"/>
</dbReference>
<evidence type="ECO:0000256" key="3">
    <source>
        <dbReference type="ARBA" id="ARBA00023125"/>
    </source>
</evidence>
<evidence type="ECO:0000259" key="7">
    <source>
        <dbReference type="PROSITE" id="PS51900"/>
    </source>
</evidence>
<sequence length="356" mass="41975">MTINIFEEDRNEDYLIFNERLLKEFQNYCKGKITKSTLDGYSYVLKIFFSYLGENEVSKLRKKHIVKIFSYISEERSENMTRKVKNAVKKYFRFLNDAYEANLDESILSVELPKLVIKEQKSISYNETLDIIEKISQNKKHSFTNLRNITILVLLATTGMRRKEAVNLKLENIDFENRRIHLNITKGEKKRRIVPLFEVAEKYLKLYLSERSKKALKDENNLFINRNGTAISTETVGHIASKICKKYGFNFSLHSFRRGYATDLNKNKVPITNIAKVLGHDNVSTTYKHYIIVDDETMEKVSYNHPAFSDKSNHFNTIAKVYEEKLEEDKKTKENKNCVHFNDILKMFRRIEIKEN</sequence>
<dbReference type="PANTHER" id="PTHR30349">
    <property type="entry name" value="PHAGE INTEGRASE-RELATED"/>
    <property type="match status" value="1"/>
</dbReference>
<accession>A0A1E5NH55</accession>
<evidence type="ECO:0000256" key="1">
    <source>
        <dbReference type="ARBA" id="ARBA00008857"/>
    </source>
</evidence>
<dbReference type="Gene3D" id="1.10.443.10">
    <property type="entry name" value="Intergrase catalytic core"/>
    <property type="match status" value="1"/>
</dbReference>
<feature type="domain" description="Core-binding (CB)" evidence="7">
    <location>
        <begin position="16"/>
        <end position="96"/>
    </location>
</feature>
<comment type="caution">
    <text evidence="8">The sequence shown here is derived from an EMBL/GenBank/DDBJ whole genome shotgun (WGS) entry which is preliminary data.</text>
</comment>
<dbReference type="InterPro" id="IPR044068">
    <property type="entry name" value="CB"/>
</dbReference>
<keyword evidence="2" id="KW-0229">DNA integration</keyword>
<keyword evidence="4" id="KW-0233">DNA recombination</keyword>
<dbReference type="Proteomes" id="UP000095247">
    <property type="component" value="Unassembled WGS sequence"/>
</dbReference>
<keyword evidence="3 5" id="KW-0238">DNA-binding</keyword>
<dbReference type="InterPro" id="IPR011010">
    <property type="entry name" value="DNA_brk_join_enz"/>
</dbReference>
<comment type="similarity">
    <text evidence="1">Belongs to the 'phage' integrase family.</text>
</comment>
<evidence type="ECO:0000256" key="4">
    <source>
        <dbReference type="ARBA" id="ARBA00023172"/>
    </source>
</evidence>
<dbReference type="AlphaFoldDB" id="A0A1E5NH55"/>
<dbReference type="InterPro" id="IPR002104">
    <property type="entry name" value="Integrase_catalytic"/>
</dbReference>
<evidence type="ECO:0000313" key="9">
    <source>
        <dbReference type="Proteomes" id="UP000095247"/>
    </source>
</evidence>
<reference evidence="8 9" key="1">
    <citation type="submission" date="2016-08" db="EMBL/GenBank/DDBJ databases">
        <title>Characterization and recognition of Brachyspira hampsonii sp. nov., a novel intestinal spirochete that is pathogenic to pigs.</title>
        <authorList>
            <person name="Mirajkar N."/>
            <person name="La T."/>
            <person name="Phillips N."/>
            <person name="Hampson D."/>
            <person name="Gebhart C."/>
        </authorList>
    </citation>
    <scope>NUCLEOTIDE SEQUENCE [LARGE SCALE GENOMIC DNA]</scope>
    <source>
        <strain evidence="8 9">P280/1</strain>
    </source>
</reference>
<dbReference type="SUPFAM" id="SSF56349">
    <property type="entry name" value="DNA breaking-rejoining enzymes"/>
    <property type="match status" value="1"/>
</dbReference>
<dbReference type="GO" id="GO:0015074">
    <property type="term" value="P:DNA integration"/>
    <property type="evidence" value="ECO:0007669"/>
    <property type="project" value="UniProtKB-KW"/>
</dbReference>
<evidence type="ECO:0000259" key="6">
    <source>
        <dbReference type="PROSITE" id="PS51898"/>
    </source>
</evidence>
<dbReference type="PROSITE" id="PS51898">
    <property type="entry name" value="TYR_RECOMBINASE"/>
    <property type="match status" value="1"/>
</dbReference>
<evidence type="ECO:0000256" key="2">
    <source>
        <dbReference type="ARBA" id="ARBA00022908"/>
    </source>
</evidence>
<proteinExistence type="inferred from homology"/>
<dbReference type="Gene3D" id="1.10.150.130">
    <property type="match status" value="1"/>
</dbReference>
<dbReference type="PROSITE" id="PS51900">
    <property type="entry name" value="CB"/>
    <property type="match status" value="1"/>
</dbReference>
<dbReference type="InterPro" id="IPR010998">
    <property type="entry name" value="Integrase_recombinase_N"/>
</dbReference>
<dbReference type="CDD" id="cd00397">
    <property type="entry name" value="DNA_BRE_C"/>
    <property type="match status" value="1"/>
</dbReference>
<dbReference type="InterPro" id="IPR013762">
    <property type="entry name" value="Integrase-like_cat_sf"/>
</dbReference>